<evidence type="ECO:0000313" key="8">
    <source>
        <dbReference type="Proteomes" id="UP000199068"/>
    </source>
</evidence>
<comment type="function">
    <text evidence="1">General (non sugar-specific) component of the phosphoenolpyruvate-dependent sugar phosphotransferase system (sugar PTS). This major carbohydrate active-transport system catalyzes the phosphorylation of incoming sugar substrates concomitantly with their translocation across the cell membrane. The phosphoryl group from phosphoenolpyruvate (PEP) is transferred to the phosphoryl carrier protein HPr by enzyme I. Phospho-HPr then transfers it to the PTS EIIA domain.</text>
</comment>
<dbReference type="STRING" id="1121325.SAMN04515677_10146"/>
<dbReference type="PROSITE" id="PS51350">
    <property type="entry name" value="PTS_HPR_DOM"/>
    <property type="match status" value="1"/>
</dbReference>
<dbReference type="PRINTS" id="PR00107">
    <property type="entry name" value="PHOSPHOCPHPR"/>
</dbReference>
<comment type="subcellular location">
    <subcellularLocation>
        <location evidence="2">Cytoplasm</location>
    </subcellularLocation>
</comment>
<keyword evidence="5" id="KW-0598">Phosphotransferase system</keyword>
<dbReference type="InterPro" id="IPR000032">
    <property type="entry name" value="HPr-like"/>
</dbReference>
<dbReference type="PROSITE" id="PS00369">
    <property type="entry name" value="PTS_HPR_HIS"/>
    <property type="match status" value="1"/>
</dbReference>
<dbReference type="PANTHER" id="PTHR33705">
    <property type="entry name" value="PHOSPHOCARRIER PROTEIN HPR"/>
    <property type="match status" value="1"/>
</dbReference>
<dbReference type="PANTHER" id="PTHR33705:SF2">
    <property type="entry name" value="PHOSPHOCARRIER PROTEIN NPR"/>
    <property type="match status" value="1"/>
</dbReference>
<dbReference type="CDD" id="cd00367">
    <property type="entry name" value="PTS-HPr_like"/>
    <property type="match status" value="1"/>
</dbReference>
<dbReference type="GO" id="GO:0009401">
    <property type="term" value="P:phosphoenolpyruvate-dependent sugar phosphotransferase system"/>
    <property type="evidence" value="ECO:0007669"/>
    <property type="project" value="UniProtKB-KW"/>
</dbReference>
<gene>
    <name evidence="7" type="ORF">SAMN04515677_10146</name>
</gene>
<evidence type="ECO:0000256" key="2">
    <source>
        <dbReference type="ARBA" id="ARBA00004496"/>
    </source>
</evidence>
<accession>A0A1G9HZN9</accession>
<organism evidence="7 8">
    <name type="scientific">Romboutsia lituseburensis DSM 797</name>
    <dbReference type="NCBI Taxonomy" id="1121325"/>
    <lineage>
        <taxon>Bacteria</taxon>
        <taxon>Bacillati</taxon>
        <taxon>Bacillota</taxon>
        <taxon>Clostridia</taxon>
        <taxon>Peptostreptococcales</taxon>
        <taxon>Peptostreptococcaceae</taxon>
        <taxon>Romboutsia</taxon>
    </lineage>
</organism>
<evidence type="ECO:0000256" key="1">
    <source>
        <dbReference type="ARBA" id="ARBA00003681"/>
    </source>
</evidence>
<dbReference type="SUPFAM" id="SSF55594">
    <property type="entry name" value="HPr-like"/>
    <property type="match status" value="1"/>
</dbReference>
<evidence type="ECO:0000256" key="4">
    <source>
        <dbReference type="ARBA" id="ARBA00022490"/>
    </source>
</evidence>
<evidence type="ECO:0000256" key="3">
    <source>
        <dbReference type="ARBA" id="ARBA00020422"/>
    </source>
</evidence>
<proteinExistence type="predicted"/>
<name>A0A1G9HZN9_9FIRM</name>
<dbReference type="GO" id="GO:0005737">
    <property type="term" value="C:cytoplasm"/>
    <property type="evidence" value="ECO:0007669"/>
    <property type="project" value="UniProtKB-SubCell"/>
</dbReference>
<evidence type="ECO:0000256" key="5">
    <source>
        <dbReference type="ARBA" id="ARBA00022683"/>
    </source>
</evidence>
<dbReference type="InterPro" id="IPR035895">
    <property type="entry name" value="HPr-like_sf"/>
</dbReference>
<keyword evidence="8" id="KW-1185">Reference proteome</keyword>
<dbReference type="InterPro" id="IPR050399">
    <property type="entry name" value="HPr"/>
</dbReference>
<sequence>MVKKEVTIVNESGLHARPATMLIRKASKYKSNITIIKGSAQVSAKSILGLFSLGVCKGETIIIQAEGEDEQLAVDELVKYIGELNE</sequence>
<dbReference type="InterPro" id="IPR001020">
    <property type="entry name" value="PTS_HPr_His_P_site"/>
</dbReference>
<keyword evidence="4" id="KW-0963">Cytoplasm</keyword>
<evidence type="ECO:0000313" key="7">
    <source>
        <dbReference type="EMBL" id="SDL18428.1"/>
    </source>
</evidence>
<dbReference type="AlphaFoldDB" id="A0A1G9HZN9"/>
<dbReference type="EMBL" id="FNGW01000001">
    <property type="protein sequence ID" value="SDL18428.1"/>
    <property type="molecule type" value="Genomic_DNA"/>
</dbReference>
<dbReference type="Gene3D" id="3.30.1340.10">
    <property type="entry name" value="HPr-like"/>
    <property type="match status" value="1"/>
</dbReference>
<dbReference type="Proteomes" id="UP000199068">
    <property type="component" value="Unassembled WGS sequence"/>
</dbReference>
<dbReference type="RefSeq" id="WP_092721706.1">
    <property type="nucleotide sequence ID" value="NZ_FNGW01000001.1"/>
</dbReference>
<protein>
    <recommendedName>
        <fullName evidence="3">Phosphocarrier protein HPr</fullName>
    </recommendedName>
</protein>
<feature type="domain" description="HPr" evidence="6">
    <location>
        <begin position="1"/>
        <end position="86"/>
    </location>
</feature>
<dbReference type="Pfam" id="PF00381">
    <property type="entry name" value="PTS-HPr"/>
    <property type="match status" value="1"/>
</dbReference>
<evidence type="ECO:0000259" key="6">
    <source>
        <dbReference type="PROSITE" id="PS51350"/>
    </source>
</evidence>
<dbReference type="NCBIfam" id="TIGR01003">
    <property type="entry name" value="PTS_HPr_family"/>
    <property type="match status" value="1"/>
</dbReference>
<reference evidence="7 8" key="1">
    <citation type="submission" date="2016-10" db="EMBL/GenBank/DDBJ databases">
        <authorList>
            <person name="de Groot N.N."/>
        </authorList>
    </citation>
    <scope>NUCLEOTIDE SEQUENCE [LARGE SCALE GENOMIC DNA]</scope>
    <source>
        <strain evidence="7 8">DSM 797</strain>
    </source>
</reference>